<feature type="non-terminal residue" evidence="2">
    <location>
        <position position="1"/>
    </location>
</feature>
<name>A0A454JDE6_9NEIS</name>
<sequence length="90" mass="9690">DKDLTITSAKGKQQFNGKKEILLTSGGAYVRIKDGKIELHAPGTVSFKGGSHDWSGPDSLNLPFPRFPNTVCKSCMANAFQQANPLVNAK</sequence>
<feature type="domain" description="DUF2345" evidence="1">
    <location>
        <begin position="1"/>
        <end position="58"/>
    </location>
</feature>
<evidence type="ECO:0000313" key="2">
    <source>
        <dbReference type="EMBL" id="RMC91536.1"/>
    </source>
</evidence>
<dbReference type="InterPro" id="IPR018769">
    <property type="entry name" value="VgrG2_DUF2345"/>
</dbReference>
<dbReference type="AlphaFoldDB" id="A0A454JDE6"/>
<dbReference type="OrthoDB" id="8572364at2"/>
<keyword evidence="3" id="KW-1185">Reference proteome</keyword>
<organism evidence="2 3">
    <name type="scientific">Aquitalea palustris</name>
    <dbReference type="NCBI Taxonomy" id="2480983"/>
    <lineage>
        <taxon>Bacteria</taxon>
        <taxon>Pseudomonadati</taxon>
        <taxon>Pseudomonadota</taxon>
        <taxon>Betaproteobacteria</taxon>
        <taxon>Neisseriales</taxon>
        <taxon>Chromobacteriaceae</taxon>
        <taxon>Aquitalea</taxon>
    </lineage>
</organism>
<gene>
    <name evidence="2" type="ORF">EAY64_19070</name>
</gene>
<protein>
    <submittedName>
        <fullName evidence="2">DUF2345 domain-containing protein</fullName>
    </submittedName>
</protein>
<proteinExistence type="predicted"/>
<dbReference type="Proteomes" id="UP000274139">
    <property type="component" value="Unassembled WGS sequence"/>
</dbReference>
<dbReference type="EMBL" id="RFAR01000112">
    <property type="protein sequence ID" value="RMC91536.1"/>
    <property type="molecule type" value="Genomic_DNA"/>
</dbReference>
<comment type="caution">
    <text evidence="2">The sequence shown here is derived from an EMBL/GenBank/DDBJ whole genome shotgun (WGS) entry which is preliminary data.</text>
</comment>
<dbReference type="RefSeq" id="WP_147456249.1">
    <property type="nucleotide sequence ID" value="NZ_RFAR01000112.1"/>
</dbReference>
<accession>A0A454JDE6</accession>
<evidence type="ECO:0000313" key="3">
    <source>
        <dbReference type="Proteomes" id="UP000274139"/>
    </source>
</evidence>
<reference evidence="2 3" key="1">
    <citation type="submission" date="2018-10" db="EMBL/GenBank/DDBJ databases">
        <title>Draft genome sequence of Aquitalea MWU14-2217 isolated from a wild cranberry bog in Provincetown, Massachusetts.</title>
        <authorList>
            <person name="Ebadzadsahrai G."/>
            <person name="Soby S."/>
        </authorList>
    </citation>
    <scope>NUCLEOTIDE SEQUENCE [LARGE SCALE GENOMIC DNA]</scope>
    <source>
        <strain evidence="2 3">MWU14-2217</strain>
    </source>
</reference>
<dbReference type="Pfam" id="PF10106">
    <property type="entry name" value="DUF2345"/>
    <property type="match status" value="1"/>
</dbReference>
<evidence type="ECO:0000259" key="1">
    <source>
        <dbReference type="Pfam" id="PF10106"/>
    </source>
</evidence>